<evidence type="ECO:0000313" key="1">
    <source>
        <dbReference type="EMBL" id="CAK5083770.1"/>
    </source>
</evidence>
<accession>A0ACB1A0N7</accession>
<name>A0ACB1A0N7_MELEN</name>
<dbReference type="Proteomes" id="UP001497535">
    <property type="component" value="Unassembled WGS sequence"/>
</dbReference>
<organism evidence="1 2">
    <name type="scientific">Meloidogyne enterolobii</name>
    <name type="common">Root-knot nematode worm</name>
    <name type="synonym">Meloidogyne mayaguensis</name>
    <dbReference type="NCBI Taxonomy" id="390850"/>
    <lineage>
        <taxon>Eukaryota</taxon>
        <taxon>Metazoa</taxon>
        <taxon>Ecdysozoa</taxon>
        <taxon>Nematoda</taxon>
        <taxon>Chromadorea</taxon>
        <taxon>Rhabditida</taxon>
        <taxon>Tylenchina</taxon>
        <taxon>Tylenchomorpha</taxon>
        <taxon>Tylenchoidea</taxon>
        <taxon>Meloidogynidae</taxon>
        <taxon>Meloidogyninae</taxon>
        <taxon>Meloidogyne</taxon>
    </lineage>
</organism>
<evidence type="ECO:0000313" key="2">
    <source>
        <dbReference type="Proteomes" id="UP001497535"/>
    </source>
</evidence>
<protein>
    <submittedName>
        <fullName evidence="1">Uncharacterized protein</fullName>
    </submittedName>
</protein>
<comment type="caution">
    <text evidence="1">The sequence shown here is derived from an EMBL/GenBank/DDBJ whole genome shotgun (WGS) entry which is preliminary data.</text>
</comment>
<sequence length="171" mass="18623">MSYSPAIHDPRSYCVLLNTSENSSHNFSNFCLSSPCTELLEKSTLNVGFASTVFTYSLTLMFSTCVNHGCSLIDQTSSARAMCIPLHMCFGSVVGLAIKILFSFAFGATTASMSARWSFSSLWSSECTSANFSPPLVLIFTETSPCFPGKIVLASIAATRMFFDFDLFLSE</sequence>
<reference evidence="1" key="1">
    <citation type="submission" date="2023-11" db="EMBL/GenBank/DDBJ databases">
        <authorList>
            <person name="Poullet M."/>
        </authorList>
    </citation>
    <scope>NUCLEOTIDE SEQUENCE</scope>
    <source>
        <strain evidence="1">E1834</strain>
    </source>
</reference>
<dbReference type="EMBL" id="CAVMJV010000051">
    <property type="protein sequence ID" value="CAK5083770.1"/>
    <property type="molecule type" value="Genomic_DNA"/>
</dbReference>
<keyword evidence="2" id="KW-1185">Reference proteome</keyword>
<gene>
    <name evidence="1" type="ORF">MENTE1834_LOCUS31127</name>
</gene>
<proteinExistence type="predicted"/>